<dbReference type="RefSeq" id="WP_203884769.1">
    <property type="nucleotide sequence ID" value="NZ_BAABHH010000018.1"/>
</dbReference>
<dbReference type="EMBL" id="BONV01000019">
    <property type="protein sequence ID" value="GIG81414.1"/>
    <property type="molecule type" value="Genomic_DNA"/>
</dbReference>
<dbReference type="InterPro" id="IPR011256">
    <property type="entry name" value="Reg_factor_effector_dom_sf"/>
</dbReference>
<accession>A0A8J3PUR5</accession>
<keyword evidence="3" id="KW-1185">Reference proteome</keyword>
<dbReference type="Proteomes" id="UP000630097">
    <property type="component" value="Unassembled WGS sequence"/>
</dbReference>
<comment type="caution">
    <text evidence="2">The sequence shown here is derived from an EMBL/GenBank/DDBJ whole genome shotgun (WGS) entry which is preliminary data.</text>
</comment>
<reference evidence="2 3" key="1">
    <citation type="submission" date="2021-01" db="EMBL/GenBank/DDBJ databases">
        <title>Whole genome shotgun sequence of Planotetraspora kaengkrachanensis NBRC 104272.</title>
        <authorList>
            <person name="Komaki H."/>
            <person name="Tamura T."/>
        </authorList>
    </citation>
    <scope>NUCLEOTIDE SEQUENCE [LARGE SCALE GENOMIC DNA]</scope>
    <source>
        <strain evidence="2 3">NBRC 104272</strain>
    </source>
</reference>
<organism evidence="2 3">
    <name type="scientific">Planotetraspora kaengkrachanensis</name>
    <dbReference type="NCBI Taxonomy" id="575193"/>
    <lineage>
        <taxon>Bacteria</taxon>
        <taxon>Bacillati</taxon>
        <taxon>Actinomycetota</taxon>
        <taxon>Actinomycetes</taxon>
        <taxon>Streptosporangiales</taxon>
        <taxon>Streptosporangiaceae</taxon>
        <taxon>Planotetraspora</taxon>
    </lineage>
</organism>
<dbReference type="InterPro" id="IPR010499">
    <property type="entry name" value="AraC_E-bd"/>
</dbReference>
<dbReference type="SUPFAM" id="SSF55136">
    <property type="entry name" value="Probable bacterial effector-binding domain"/>
    <property type="match status" value="1"/>
</dbReference>
<dbReference type="SMART" id="SM00871">
    <property type="entry name" value="AraC_E_bind"/>
    <property type="match status" value="1"/>
</dbReference>
<dbReference type="AlphaFoldDB" id="A0A8J3PUR5"/>
<evidence type="ECO:0000313" key="3">
    <source>
        <dbReference type="Proteomes" id="UP000630097"/>
    </source>
</evidence>
<gene>
    <name evidence="2" type="ORF">Pka01_45410</name>
</gene>
<name>A0A8J3PUR5_9ACTN</name>
<evidence type="ECO:0000259" key="1">
    <source>
        <dbReference type="SMART" id="SM00871"/>
    </source>
</evidence>
<dbReference type="Gene3D" id="3.20.80.10">
    <property type="entry name" value="Regulatory factor, effector binding domain"/>
    <property type="match status" value="1"/>
</dbReference>
<dbReference type="Pfam" id="PF06445">
    <property type="entry name" value="GyrI-like"/>
    <property type="match status" value="1"/>
</dbReference>
<proteinExistence type="predicted"/>
<feature type="domain" description="AraC effector-binding" evidence="1">
    <location>
        <begin position="2"/>
        <end position="162"/>
    </location>
</feature>
<dbReference type="InterPro" id="IPR029442">
    <property type="entry name" value="GyrI-like"/>
</dbReference>
<protein>
    <submittedName>
        <fullName evidence="2">DNA gyrase inhibitor</fullName>
    </submittedName>
</protein>
<evidence type="ECO:0000313" key="2">
    <source>
        <dbReference type="EMBL" id="GIG81414.1"/>
    </source>
</evidence>
<sequence length="163" mass="18154">MLEPTVVARADQPYVAIRGRVSMDTISEIADRFPEIFGWLYSRGIAPAGAPFFRFNVIDMAESLEMEAGVPVTDAVPGEGAIISGVLPAGRYVSVTHVGHPDDLMDLTAEVLRWAAERDLRWDMTPTPEGERWGCRLELYKTDPAVEPDMGKWETELAFRLDD</sequence>